<organism evidence="1 2">
    <name type="scientific">Vibrio casei</name>
    <dbReference type="NCBI Taxonomy" id="673372"/>
    <lineage>
        <taxon>Bacteria</taxon>
        <taxon>Pseudomonadati</taxon>
        <taxon>Pseudomonadota</taxon>
        <taxon>Gammaproteobacteria</taxon>
        <taxon>Vibrionales</taxon>
        <taxon>Vibrionaceae</taxon>
        <taxon>Vibrio</taxon>
    </lineage>
</organism>
<dbReference type="OrthoDB" id="5894066at2"/>
<accession>A0A368LGU1</accession>
<sequence>MEMKTLTIQAILICSTLLTLGCASQDKQEFKESARDAAQATKEAGRTIGHATRDAAKETGHFFRDIFKD</sequence>
<comment type="caution">
    <text evidence="1">The sequence shown here is derived from an EMBL/GenBank/DDBJ whole genome shotgun (WGS) entry which is preliminary data.</text>
</comment>
<proteinExistence type="predicted"/>
<name>A0A368LGU1_9VIBR</name>
<dbReference type="Proteomes" id="UP000252479">
    <property type="component" value="Unassembled WGS sequence"/>
</dbReference>
<dbReference type="PROSITE" id="PS51257">
    <property type="entry name" value="PROKAR_LIPOPROTEIN"/>
    <property type="match status" value="1"/>
</dbReference>
<gene>
    <name evidence="1" type="ORF">CIK83_16855</name>
</gene>
<dbReference type="AlphaFoldDB" id="A0A368LGU1"/>
<protein>
    <recommendedName>
        <fullName evidence="3">Lipoprotein</fullName>
    </recommendedName>
</protein>
<dbReference type="EMBL" id="QPGL01000003">
    <property type="protein sequence ID" value="RCS69298.1"/>
    <property type="molecule type" value="Genomic_DNA"/>
</dbReference>
<evidence type="ECO:0000313" key="1">
    <source>
        <dbReference type="EMBL" id="RCS69298.1"/>
    </source>
</evidence>
<evidence type="ECO:0000313" key="2">
    <source>
        <dbReference type="Proteomes" id="UP000252479"/>
    </source>
</evidence>
<evidence type="ECO:0008006" key="3">
    <source>
        <dbReference type="Google" id="ProtNLM"/>
    </source>
</evidence>
<reference evidence="1 2" key="1">
    <citation type="journal article" date="2017" name="Elife">
        <title>Extensive horizontal gene transfer in cheese-associated bacteria.</title>
        <authorList>
            <person name="Bonham K.S."/>
            <person name="Wolfe B.E."/>
            <person name="Dutton R.J."/>
        </authorList>
    </citation>
    <scope>NUCLEOTIDE SEQUENCE [LARGE SCALE GENOMIC DNA]</scope>
    <source>
        <strain evidence="1 2">JB196</strain>
    </source>
</reference>
<keyword evidence="2" id="KW-1185">Reference proteome</keyword>